<dbReference type="Gene3D" id="2.30.30.850">
    <property type="match status" value="1"/>
</dbReference>
<comment type="caution">
    <text evidence="9">The sequence shown here is derived from an EMBL/GenBank/DDBJ whole genome shotgun (WGS) entry which is preliminary data.</text>
</comment>
<dbReference type="Pfam" id="PF17919">
    <property type="entry name" value="RT_RNaseH_2"/>
    <property type="match status" value="1"/>
</dbReference>
<reference evidence="9 10" key="1">
    <citation type="journal article" date="2020" name="Nature">
        <title>Six reference-quality genomes reveal evolution of bat adaptations.</title>
        <authorList>
            <person name="Jebb D."/>
            <person name="Huang Z."/>
            <person name="Pippel M."/>
            <person name="Hughes G.M."/>
            <person name="Lavrichenko K."/>
            <person name="Devanna P."/>
            <person name="Winkler S."/>
            <person name="Jermiin L.S."/>
            <person name="Skirmuntt E.C."/>
            <person name="Katzourakis A."/>
            <person name="Burkitt-Gray L."/>
            <person name="Ray D.A."/>
            <person name="Sullivan K.A.M."/>
            <person name="Roscito J.G."/>
            <person name="Kirilenko B.M."/>
            <person name="Davalos L.M."/>
            <person name="Corthals A.P."/>
            <person name="Power M.L."/>
            <person name="Jones G."/>
            <person name="Ransome R.D."/>
            <person name="Dechmann D.K.N."/>
            <person name="Locatelli A.G."/>
            <person name="Puechmaille S.J."/>
            <person name="Fedrigo O."/>
            <person name="Jarvis E.D."/>
            <person name="Hiller M."/>
            <person name="Vernes S.C."/>
            <person name="Myers E.W."/>
            <person name="Teeling E.C."/>
        </authorList>
    </citation>
    <scope>NUCLEOTIDE SEQUENCE [LARGE SCALE GENOMIC DNA]</scope>
    <source>
        <strain evidence="9">Bat1K_MPI-CBG_1</strain>
    </source>
</reference>
<evidence type="ECO:0000256" key="3">
    <source>
        <dbReference type="ARBA" id="ARBA00022722"/>
    </source>
</evidence>
<evidence type="ECO:0000256" key="4">
    <source>
        <dbReference type="ARBA" id="ARBA00022759"/>
    </source>
</evidence>
<evidence type="ECO:0000259" key="7">
    <source>
        <dbReference type="PROSITE" id="PS50879"/>
    </source>
</evidence>
<keyword evidence="5" id="KW-0378">Hydrolase</keyword>
<dbReference type="AlphaFoldDB" id="A0A833YTT2"/>
<dbReference type="PANTHER" id="PTHR41694:SF5">
    <property type="entry name" value="RIBONUCLEASE H"/>
    <property type="match status" value="1"/>
</dbReference>
<dbReference type="Gene3D" id="1.10.340.70">
    <property type="match status" value="1"/>
</dbReference>
<dbReference type="PROSITE" id="PS50879">
    <property type="entry name" value="RNASE_H_1"/>
    <property type="match status" value="1"/>
</dbReference>
<organism evidence="9 10">
    <name type="scientific">Phyllostomus discolor</name>
    <name type="common">pale spear-nosed bat</name>
    <dbReference type="NCBI Taxonomy" id="89673"/>
    <lineage>
        <taxon>Eukaryota</taxon>
        <taxon>Metazoa</taxon>
        <taxon>Chordata</taxon>
        <taxon>Craniata</taxon>
        <taxon>Vertebrata</taxon>
        <taxon>Euteleostomi</taxon>
        <taxon>Mammalia</taxon>
        <taxon>Eutheria</taxon>
        <taxon>Laurasiatheria</taxon>
        <taxon>Chiroptera</taxon>
        <taxon>Yangochiroptera</taxon>
        <taxon>Phyllostomidae</taxon>
        <taxon>Phyllostominae</taxon>
        <taxon>Phyllostomus</taxon>
    </lineage>
</organism>
<dbReference type="InterPro" id="IPR043502">
    <property type="entry name" value="DNA/RNA_pol_sf"/>
</dbReference>
<evidence type="ECO:0000256" key="1">
    <source>
        <dbReference type="ARBA" id="ARBA00022679"/>
    </source>
</evidence>
<dbReference type="Pfam" id="PF09337">
    <property type="entry name" value="zf-H2C2"/>
    <property type="match status" value="1"/>
</dbReference>
<dbReference type="Proteomes" id="UP000664940">
    <property type="component" value="Unassembled WGS sequence"/>
</dbReference>
<dbReference type="Pfam" id="PF00075">
    <property type="entry name" value="RNase_H"/>
    <property type="match status" value="1"/>
</dbReference>
<dbReference type="SUPFAM" id="SSF56672">
    <property type="entry name" value="DNA/RNA polymerases"/>
    <property type="match status" value="1"/>
</dbReference>
<evidence type="ECO:0000259" key="8">
    <source>
        <dbReference type="PROSITE" id="PS50994"/>
    </source>
</evidence>
<evidence type="ECO:0000313" key="10">
    <source>
        <dbReference type="Proteomes" id="UP000664940"/>
    </source>
</evidence>
<keyword evidence="2" id="KW-0548">Nucleotidyltransferase</keyword>
<dbReference type="Gene3D" id="3.30.70.270">
    <property type="match status" value="1"/>
</dbReference>
<dbReference type="InterPro" id="IPR040643">
    <property type="entry name" value="MLVIN_C"/>
</dbReference>
<keyword evidence="3" id="KW-0540">Nuclease</keyword>
<dbReference type="InterPro" id="IPR041577">
    <property type="entry name" value="RT_RNaseH_2"/>
</dbReference>
<accession>A0A833YTT2</accession>
<dbReference type="Pfam" id="PF00665">
    <property type="entry name" value="rve"/>
    <property type="match status" value="1"/>
</dbReference>
<feature type="domain" description="RNase H type-1" evidence="7">
    <location>
        <begin position="267"/>
        <end position="413"/>
    </location>
</feature>
<dbReference type="InterPro" id="IPR043128">
    <property type="entry name" value="Rev_trsase/Diguanyl_cyclase"/>
</dbReference>
<keyword evidence="4" id="KW-0255">Endonuclease</keyword>
<keyword evidence="6" id="KW-0695">RNA-directed DNA polymerase</keyword>
<dbReference type="GO" id="GO:0003676">
    <property type="term" value="F:nucleic acid binding"/>
    <property type="evidence" value="ECO:0007669"/>
    <property type="project" value="InterPro"/>
</dbReference>
<dbReference type="PROSITE" id="PS50994">
    <property type="entry name" value="INTEGRASE"/>
    <property type="match status" value="1"/>
</dbReference>
<dbReference type="EMBL" id="JABVXQ010000013">
    <property type="protein sequence ID" value="KAF6081654.1"/>
    <property type="molecule type" value="Genomic_DNA"/>
</dbReference>
<dbReference type="GO" id="GO:0003964">
    <property type="term" value="F:RNA-directed DNA polymerase activity"/>
    <property type="evidence" value="ECO:0007669"/>
    <property type="project" value="UniProtKB-KW"/>
</dbReference>
<evidence type="ECO:0000256" key="2">
    <source>
        <dbReference type="ARBA" id="ARBA00022695"/>
    </source>
</evidence>
<dbReference type="InterPro" id="IPR015416">
    <property type="entry name" value="Znf_H2C2_histone_UAS-bd"/>
</dbReference>
<gene>
    <name evidence="9" type="ORF">HJG60_008702</name>
</gene>
<sequence length="820" mass="92133">MGYRVSAKKAQIVARTVSYLGYNLQGGQRTLSSGRIQTVLQIPEPTTKWQVRKFLGAVGYCRLWILGFADLARPLHKITRGKEESFTWTDKERQAFRALKEALVSAPALALPNPTKPFQLFVAEKKGIALGVLSQGLGPWKRPVAYLSKKLDPVASGWPTCLRALAATSTLVKEASKLTLGQDIQVIGEHYVEQVLKTPPDRWLSNARLTHYQAQLLNPPSVRFLKTTALNPATLLPEPDTAITHDCKQILDTVTGSRPDLRDQPFEKIDLTLFTDGSSFVEEGVRRAGAAITTIDQILWQKALPAGTSAQRAELIGLTQALRIAEGKTANIYTDSRYAFATAHVHGAIYKERGLLTAGGKEIKNKDDILALLDAIWLPTKVAIIHCKGHQKGDSPAEKGNRLADSAARQVACEPPEAILPLLPQPKLSIRPKYTVEEERDGKKLGGIPNQQGWIELPDSRLYLPQGILRQIIEDIHKSTHLGQNKLELLIKKYYFGPHLKDMIQSITSRCQTCAKVNAQNRKLPPFVRYPGKALGKLWEIDFTEMTPGKLGYRYLLVLVDTFSGWVEAFPTRGETASVVCKILLREIIPRYGIPLAIGSDNGPAFVSKISQELAARLKITWKLHCIYRPQSSGQVERMNRTLKETTIKLKEETGENWTELLPFALFRVRCTPYFEKWTPYELMFGQPVPLVPQITREEISVTNHNFLKSLQALQEIRSEVRKLRAQATVDPSVKSQDYTPPDPGQWVWVRNHRRGNLEPRWTGPYQVLLSTPSAVRVAEKPYWIHLSHTKPADSSEDKDQRWTVKQDTLHPLKLTFSRG</sequence>
<dbReference type="GO" id="GO:0015074">
    <property type="term" value="P:DNA integration"/>
    <property type="evidence" value="ECO:0007669"/>
    <property type="project" value="InterPro"/>
</dbReference>
<keyword evidence="1" id="KW-0808">Transferase</keyword>
<name>A0A833YTT2_9CHIR</name>
<dbReference type="InterPro" id="IPR002156">
    <property type="entry name" value="RNaseH_domain"/>
</dbReference>
<dbReference type="GO" id="GO:0004523">
    <property type="term" value="F:RNA-DNA hybrid ribonuclease activity"/>
    <property type="evidence" value="ECO:0007669"/>
    <property type="project" value="InterPro"/>
</dbReference>
<dbReference type="FunFam" id="3.30.70.270:FF:000020">
    <property type="entry name" value="Transposon Tf2-6 polyprotein-like Protein"/>
    <property type="match status" value="1"/>
</dbReference>
<evidence type="ECO:0000313" key="9">
    <source>
        <dbReference type="EMBL" id="KAF6081654.1"/>
    </source>
</evidence>
<dbReference type="Gene3D" id="3.10.20.370">
    <property type="match status" value="1"/>
</dbReference>
<dbReference type="InterPro" id="IPR036397">
    <property type="entry name" value="RNaseH_sf"/>
</dbReference>
<dbReference type="CDD" id="cd09273">
    <property type="entry name" value="RNase_HI_RT_Bel"/>
    <property type="match status" value="1"/>
</dbReference>
<evidence type="ECO:0000256" key="5">
    <source>
        <dbReference type="ARBA" id="ARBA00022801"/>
    </source>
</evidence>
<dbReference type="SUPFAM" id="SSF53098">
    <property type="entry name" value="Ribonuclease H-like"/>
    <property type="match status" value="2"/>
</dbReference>
<dbReference type="InterPro" id="IPR001584">
    <property type="entry name" value="Integrase_cat-core"/>
</dbReference>
<feature type="domain" description="Integrase catalytic" evidence="8">
    <location>
        <begin position="522"/>
        <end position="696"/>
    </location>
</feature>
<protein>
    <submittedName>
        <fullName evidence="9">Uncharacterized protein</fullName>
    </submittedName>
</protein>
<dbReference type="Pfam" id="PF18697">
    <property type="entry name" value="MLVIN_C"/>
    <property type="match status" value="1"/>
</dbReference>
<dbReference type="Gene3D" id="3.30.420.10">
    <property type="entry name" value="Ribonuclease H-like superfamily/Ribonuclease H"/>
    <property type="match status" value="2"/>
</dbReference>
<dbReference type="InterPro" id="IPR012337">
    <property type="entry name" value="RNaseH-like_sf"/>
</dbReference>
<evidence type="ECO:0000256" key="6">
    <source>
        <dbReference type="ARBA" id="ARBA00022918"/>
    </source>
</evidence>
<dbReference type="PANTHER" id="PTHR41694">
    <property type="entry name" value="ENDOGENOUS RETROVIRUS GROUP K MEMBER POL PROTEIN"/>
    <property type="match status" value="1"/>
</dbReference>
<proteinExistence type="predicted"/>